<keyword evidence="3" id="KW-1185">Reference proteome</keyword>
<comment type="caution">
    <text evidence="2">The sequence shown here is derived from an EMBL/GenBank/DDBJ whole genome shotgun (WGS) entry which is preliminary data.</text>
</comment>
<evidence type="ECO:0000313" key="2">
    <source>
        <dbReference type="EMBL" id="KAF2888946.1"/>
    </source>
</evidence>
<dbReference type="EMBL" id="VTPC01072502">
    <property type="protein sequence ID" value="KAF2888946.1"/>
    <property type="molecule type" value="Genomic_DNA"/>
</dbReference>
<gene>
    <name evidence="2" type="ORF">ILUMI_17227</name>
</gene>
<feature type="region of interest" description="Disordered" evidence="1">
    <location>
        <begin position="74"/>
        <end position="93"/>
    </location>
</feature>
<protein>
    <submittedName>
        <fullName evidence="2">Uncharacterized protein</fullName>
    </submittedName>
</protein>
<feature type="region of interest" description="Disordered" evidence="1">
    <location>
        <begin position="1"/>
        <end position="21"/>
    </location>
</feature>
<reference evidence="2" key="1">
    <citation type="submission" date="2019-08" db="EMBL/GenBank/DDBJ databases">
        <title>The genome of the North American firefly Photinus pyralis.</title>
        <authorList>
            <consortium name="Photinus pyralis genome working group"/>
            <person name="Fallon T.R."/>
            <person name="Sander Lower S.E."/>
            <person name="Weng J.-K."/>
        </authorList>
    </citation>
    <scope>NUCLEOTIDE SEQUENCE</scope>
    <source>
        <strain evidence="2">TRF0915ILg1</strain>
        <tissue evidence="2">Whole body</tissue>
    </source>
</reference>
<accession>A0A8K0G7R5</accession>
<feature type="compositionally biased region" description="Low complexity" evidence="1">
    <location>
        <begin position="74"/>
        <end position="85"/>
    </location>
</feature>
<evidence type="ECO:0000313" key="3">
    <source>
        <dbReference type="Proteomes" id="UP000801492"/>
    </source>
</evidence>
<organism evidence="2 3">
    <name type="scientific">Ignelater luminosus</name>
    <name type="common">Cucubano</name>
    <name type="synonym">Pyrophorus luminosus</name>
    <dbReference type="NCBI Taxonomy" id="2038154"/>
    <lineage>
        <taxon>Eukaryota</taxon>
        <taxon>Metazoa</taxon>
        <taxon>Ecdysozoa</taxon>
        <taxon>Arthropoda</taxon>
        <taxon>Hexapoda</taxon>
        <taxon>Insecta</taxon>
        <taxon>Pterygota</taxon>
        <taxon>Neoptera</taxon>
        <taxon>Endopterygota</taxon>
        <taxon>Coleoptera</taxon>
        <taxon>Polyphaga</taxon>
        <taxon>Elateriformia</taxon>
        <taxon>Elateroidea</taxon>
        <taxon>Elateridae</taxon>
        <taxon>Agrypninae</taxon>
        <taxon>Pyrophorini</taxon>
        <taxon>Ignelater</taxon>
    </lineage>
</organism>
<sequence length="193" mass="21913">ADALPHLQEQQSSEQTHLSAHLHPPAQHADLQLQLSLVHLQEQQSEELQAQFPPQVHFSAQQGFLQLQPLQHLQQNERNSSSNRSKQPKKTKRARCALARYKKIRETGQPIQCQPNVIEAEPSAVVVDPPTSTEPEIVNDLSDADTCTSSESHFKSAEECMKCPTWCIRTYNKPQKQPKQVTSSGCYIFRRIR</sequence>
<dbReference type="AlphaFoldDB" id="A0A8K0G7R5"/>
<feature type="compositionally biased region" description="Polar residues" evidence="1">
    <location>
        <begin position="8"/>
        <end position="18"/>
    </location>
</feature>
<dbReference type="Proteomes" id="UP000801492">
    <property type="component" value="Unassembled WGS sequence"/>
</dbReference>
<evidence type="ECO:0000256" key="1">
    <source>
        <dbReference type="SAM" id="MobiDB-lite"/>
    </source>
</evidence>
<feature type="non-terminal residue" evidence="2">
    <location>
        <position position="1"/>
    </location>
</feature>
<name>A0A8K0G7R5_IGNLU</name>
<proteinExistence type="predicted"/>